<evidence type="ECO:0000313" key="1">
    <source>
        <dbReference type="EMBL" id="KAI3747755.1"/>
    </source>
</evidence>
<proteinExistence type="predicted"/>
<reference evidence="2" key="1">
    <citation type="journal article" date="2022" name="Mol. Ecol. Resour.">
        <title>The genomes of chicory, endive, great burdock and yacon provide insights into Asteraceae palaeo-polyploidization history and plant inulin production.</title>
        <authorList>
            <person name="Fan W."/>
            <person name="Wang S."/>
            <person name="Wang H."/>
            <person name="Wang A."/>
            <person name="Jiang F."/>
            <person name="Liu H."/>
            <person name="Zhao H."/>
            <person name="Xu D."/>
            <person name="Zhang Y."/>
        </authorList>
    </citation>
    <scope>NUCLEOTIDE SEQUENCE [LARGE SCALE GENOMIC DNA]</scope>
    <source>
        <strain evidence="2">cv. Niubang</strain>
    </source>
</reference>
<dbReference type="EMBL" id="CM042049">
    <property type="protein sequence ID" value="KAI3747755.1"/>
    <property type="molecule type" value="Genomic_DNA"/>
</dbReference>
<comment type="caution">
    <text evidence="1">The sequence shown here is derived from an EMBL/GenBank/DDBJ whole genome shotgun (WGS) entry which is preliminary data.</text>
</comment>
<organism evidence="1 2">
    <name type="scientific">Arctium lappa</name>
    <name type="common">Greater burdock</name>
    <name type="synonym">Lappa major</name>
    <dbReference type="NCBI Taxonomy" id="4217"/>
    <lineage>
        <taxon>Eukaryota</taxon>
        <taxon>Viridiplantae</taxon>
        <taxon>Streptophyta</taxon>
        <taxon>Embryophyta</taxon>
        <taxon>Tracheophyta</taxon>
        <taxon>Spermatophyta</taxon>
        <taxon>Magnoliopsida</taxon>
        <taxon>eudicotyledons</taxon>
        <taxon>Gunneridae</taxon>
        <taxon>Pentapetalae</taxon>
        <taxon>asterids</taxon>
        <taxon>campanulids</taxon>
        <taxon>Asterales</taxon>
        <taxon>Asteraceae</taxon>
        <taxon>Carduoideae</taxon>
        <taxon>Cardueae</taxon>
        <taxon>Arctiinae</taxon>
        <taxon>Arctium</taxon>
    </lineage>
</organism>
<name>A0ACB9DMP2_ARCLA</name>
<protein>
    <submittedName>
        <fullName evidence="1">Uncharacterized protein</fullName>
    </submittedName>
</protein>
<dbReference type="Proteomes" id="UP001055879">
    <property type="component" value="Linkage Group LG03"/>
</dbReference>
<keyword evidence="2" id="KW-1185">Reference proteome</keyword>
<evidence type="ECO:0000313" key="2">
    <source>
        <dbReference type="Proteomes" id="UP001055879"/>
    </source>
</evidence>
<accession>A0ACB9DMP2</accession>
<gene>
    <name evidence="1" type="ORF">L6452_10390</name>
</gene>
<sequence length="482" mass="54708">MVHLDMKADVSSNMDLSDDGSYDFLSSEMSDILVLTKGEASNSMIVSEDKPYEDIRSCSFESPKGDWGFEDASDPMEEEEKEEEEEDEKDFSGMDFPDSVDMGRNRNFMIMACQNSNFDVFDPGFPAHFKLKDDIKIKEVAKNHILRYLPAKSLARSRLVSKEWDKWISSPFFAHMQSQYFRKMSGFFEDANGAIRFISLDISAYGVPYPSLRFLPQNVFIRSSCNGLLLCGAFDEENEYYVCNPATKEWIKLPSSSYYHGREPKYVLVFEPSSLNFEPCYQVVCPFSLPDLIKGPIVYFDIYDSKTQSWRISEMICVDLDESDIKSDGVFVNGVVYWETTGGELLAFDLKNEIYGIQSLPFGEGGALSMVHGELSYVKAQYHHPMRICILDVYGGSIMSLKNTMTFDISSYGLEDGELVDCRVLANSCDDVIAVTMKKFEGPNCLYVYHVKDHKVEGPKFLQNSNISKLFPYVNSLVSLAT</sequence>
<reference evidence="1 2" key="2">
    <citation type="journal article" date="2022" name="Mol. Ecol. Resour.">
        <title>The genomes of chicory, endive, great burdock and yacon provide insights into Asteraceae paleo-polyploidization history and plant inulin production.</title>
        <authorList>
            <person name="Fan W."/>
            <person name="Wang S."/>
            <person name="Wang H."/>
            <person name="Wang A."/>
            <person name="Jiang F."/>
            <person name="Liu H."/>
            <person name="Zhao H."/>
            <person name="Xu D."/>
            <person name="Zhang Y."/>
        </authorList>
    </citation>
    <scope>NUCLEOTIDE SEQUENCE [LARGE SCALE GENOMIC DNA]</scope>
    <source>
        <strain evidence="2">cv. Niubang</strain>
    </source>
</reference>